<comment type="caution">
    <text evidence="1">The sequence shown here is derived from an EMBL/GenBank/DDBJ whole genome shotgun (WGS) entry which is preliminary data.</text>
</comment>
<keyword evidence="2" id="KW-1185">Reference proteome</keyword>
<accession>A0A5B7DUZ4</accession>
<dbReference type="EMBL" id="VSRR010001372">
    <property type="protein sequence ID" value="MPC24774.1"/>
    <property type="molecule type" value="Genomic_DNA"/>
</dbReference>
<dbReference type="Proteomes" id="UP000324222">
    <property type="component" value="Unassembled WGS sequence"/>
</dbReference>
<organism evidence="1 2">
    <name type="scientific">Portunus trituberculatus</name>
    <name type="common">Swimming crab</name>
    <name type="synonym">Neptunus trituberculatus</name>
    <dbReference type="NCBI Taxonomy" id="210409"/>
    <lineage>
        <taxon>Eukaryota</taxon>
        <taxon>Metazoa</taxon>
        <taxon>Ecdysozoa</taxon>
        <taxon>Arthropoda</taxon>
        <taxon>Crustacea</taxon>
        <taxon>Multicrustacea</taxon>
        <taxon>Malacostraca</taxon>
        <taxon>Eumalacostraca</taxon>
        <taxon>Eucarida</taxon>
        <taxon>Decapoda</taxon>
        <taxon>Pleocyemata</taxon>
        <taxon>Brachyura</taxon>
        <taxon>Eubrachyura</taxon>
        <taxon>Portunoidea</taxon>
        <taxon>Portunidae</taxon>
        <taxon>Portuninae</taxon>
        <taxon>Portunus</taxon>
    </lineage>
</organism>
<evidence type="ECO:0000313" key="2">
    <source>
        <dbReference type="Proteomes" id="UP000324222"/>
    </source>
</evidence>
<name>A0A5B7DUZ4_PORTR</name>
<dbReference type="AlphaFoldDB" id="A0A5B7DUZ4"/>
<evidence type="ECO:0000313" key="1">
    <source>
        <dbReference type="EMBL" id="MPC24774.1"/>
    </source>
</evidence>
<sequence>MPRGNCVVSLVCVEVLSPCILSPSSCLVKIYLYGGGAGKSAMLQCQQPMTWPSDNGQQPPAWPAHSKATLGGKGTYPHGLPVCGKLASPQMHFTSTGWRSG</sequence>
<protein>
    <submittedName>
        <fullName evidence="1">Uncharacterized protein</fullName>
    </submittedName>
</protein>
<gene>
    <name evidence="1" type="ORF">E2C01_017867</name>
</gene>
<proteinExistence type="predicted"/>
<reference evidence="1 2" key="1">
    <citation type="submission" date="2019-05" db="EMBL/GenBank/DDBJ databases">
        <title>Another draft genome of Portunus trituberculatus and its Hox gene families provides insights of decapod evolution.</title>
        <authorList>
            <person name="Jeong J.-H."/>
            <person name="Song I."/>
            <person name="Kim S."/>
            <person name="Choi T."/>
            <person name="Kim D."/>
            <person name="Ryu S."/>
            <person name="Kim W."/>
        </authorList>
    </citation>
    <scope>NUCLEOTIDE SEQUENCE [LARGE SCALE GENOMIC DNA]</scope>
    <source>
        <tissue evidence="1">Muscle</tissue>
    </source>
</reference>